<evidence type="ECO:0000313" key="2">
    <source>
        <dbReference type="EnsemblMetazoa" id="GMOY012198-PA"/>
    </source>
</evidence>
<organism evidence="2 3">
    <name type="scientific">Glossina morsitans morsitans</name>
    <name type="common">Savannah tsetse fly</name>
    <dbReference type="NCBI Taxonomy" id="37546"/>
    <lineage>
        <taxon>Eukaryota</taxon>
        <taxon>Metazoa</taxon>
        <taxon>Ecdysozoa</taxon>
        <taxon>Arthropoda</taxon>
        <taxon>Hexapoda</taxon>
        <taxon>Insecta</taxon>
        <taxon>Pterygota</taxon>
        <taxon>Neoptera</taxon>
        <taxon>Endopterygota</taxon>
        <taxon>Diptera</taxon>
        <taxon>Brachycera</taxon>
        <taxon>Muscomorpha</taxon>
        <taxon>Hippoboscoidea</taxon>
        <taxon>Glossinidae</taxon>
        <taxon>Glossina</taxon>
    </lineage>
</organism>
<sequence length="54" mass="6602">MLLMKYVHIYVYIYMYICVYTFSTTLVITIEKPLIKMIKNISRYRPPDKRAPRL</sequence>
<evidence type="ECO:0000313" key="3">
    <source>
        <dbReference type="Proteomes" id="UP000092444"/>
    </source>
</evidence>
<keyword evidence="1" id="KW-0472">Membrane</keyword>
<keyword evidence="3" id="KW-1185">Reference proteome</keyword>
<reference evidence="2" key="1">
    <citation type="submission" date="2020-05" db="UniProtKB">
        <authorList>
            <consortium name="EnsemblMetazoa"/>
        </authorList>
    </citation>
    <scope>IDENTIFICATION</scope>
    <source>
        <strain evidence="2">Yale</strain>
    </source>
</reference>
<dbReference type="EMBL" id="CCAG010000730">
    <property type="status" value="NOT_ANNOTATED_CDS"/>
    <property type="molecule type" value="Genomic_DNA"/>
</dbReference>
<feature type="transmembrane region" description="Helical" evidence="1">
    <location>
        <begin position="6"/>
        <end position="30"/>
    </location>
</feature>
<dbReference type="Proteomes" id="UP000092444">
    <property type="component" value="Unassembled WGS sequence"/>
</dbReference>
<dbReference type="EnsemblMetazoa" id="GMOY012198-RA">
    <property type="protein sequence ID" value="GMOY012198-PA"/>
    <property type="gene ID" value="GMOY012198"/>
</dbReference>
<keyword evidence="1" id="KW-0812">Transmembrane</keyword>
<name>A0A1B0GFT3_GLOMM</name>
<dbReference type="AlphaFoldDB" id="A0A1B0GFT3"/>
<keyword evidence="1" id="KW-1133">Transmembrane helix</keyword>
<protein>
    <submittedName>
        <fullName evidence="2">Uncharacterized protein</fullName>
    </submittedName>
</protein>
<evidence type="ECO:0000256" key="1">
    <source>
        <dbReference type="SAM" id="Phobius"/>
    </source>
</evidence>
<accession>A0A1B0GFT3</accession>
<proteinExistence type="predicted"/>
<dbReference type="VEuPathDB" id="VectorBase:GMOY012198"/>